<evidence type="ECO:0000313" key="10">
    <source>
        <dbReference type="Ensembl" id="ENSPNAP00000013240.2"/>
    </source>
</evidence>
<evidence type="ECO:0000256" key="1">
    <source>
        <dbReference type="ARBA" id="ARBA00004236"/>
    </source>
</evidence>
<reference evidence="10" key="2">
    <citation type="submission" date="2025-08" db="UniProtKB">
        <authorList>
            <consortium name="Ensembl"/>
        </authorList>
    </citation>
    <scope>IDENTIFICATION</scope>
</reference>
<reference evidence="10" key="3">
    <citation type="submission" date="2025-09" db="UniProtKB">
        <authorList>
            <consortium name="Ensembl"/>
        </authorList>
    </citation>
    <scope>IDENTIFICATION</scope>
</reference>
<dbReference type="Proteomes" id="UP001501920">
    <property type="component" value="Chromosome 8"/>
</dbReference>
<dbReference type="InterPro" id="IPR036179">
    <property type="entry name" value="Ig-like_dom_sf"/>
</dbReference>
<dbReference type="AlphaFoldDB" id="A0A3B4CPF6"/>
<dbReference type="SMART" id="SM00409">
    <property type="entry name" value="IG"/>
    <property type="match status" value="2"/>
</dbReference>
<keyword evidence="11" id="KW-1185">Reference proteome</keyword>
<dbReference type="Pfam" id="PF07686">
    <property type="entry name" value="V-set"/>
    <property type="match status" value="2"/>
</dbReference>
<organism evidence="10 11">
    <name type="scientific">Pygocentrus nattereri</name>
    <name type="common">Red-bellied piranha</name>
    <dbReference type="NCBI Taxonomy" id="42514"/>
    <lineage>
        <taxon>Eukaryota</taxon>
        <taxon>Metazoa</taxon>
        <taxon>Chordata</taxon>
        <taxon>Craniata</taxon>
        <taxon>Vertebrata</taxon>
        <taxon>Euteleostomi</taxon>
        <taxon>Actinopterygii</taxon>
        <taxon>Neopterygii</taxon>
        <taxon>Teleostei</taxon>
        <taxon>Ostariophysi</taxon>
        <taxon>Characiformes</taxon>
        <taxon>Characoidei</taxon>
        <taxon>Pygocentrus</taxon>
    </lineage>
</organism>
<feature type="chain" id="PRO_5043388740" description="Ig-like domain-containing protein" evidence="8">
    <location>
        <begin position="21"/>
        <end position="328"/>
    </location>
</feature>
<feature type="domain" description="Ig-like" evidence="9">
    <location>
        <begin position="136"/>
        <end position="243"/>
    </location>
</feature>
<evidence type="ECO:0000256" key="6">
    <source>
        <dbReference type="ARBA" id="ARBA00023157"/>
    </source>
</evidence>
<dbReference type="SMART" id="SM00408">
    <property type="entry name" value="IGc2"/>
    <property type="match status" value="1"/>
</dbReference>
<dbReference type="PANTHER" id="PTHR19433">
    <property type="entry name" value="T-CELL RECEPTOR ALPHA CHAIN V REGION-RELATED"/>
    <property type="match status" value="1"/>
</dbReference>
<evidence type="ECO:0000256" key="4">
    <source>
        <dbReference type="ARBA" id="ARBA00022859"/>
    </source>
</evidence>
<dbReference type="GO" id="GO:0005886">
    <property type="term" value="C:plasma membrane"/>
    <property type="evidence" value="ECO:0007669"/>
    <property type="project" value="UniProtKB-SubCell"/>
</dbReference>
<dbReference type="CDD" id="cd00099">
    <property type="entry name" value="IgV"/>
    <property type="match status" value="2"/>
</dbReference>
<feature type="domain" description="Ig-like" evidence="9">
    <location>
        <begin position="4"/>
        <end position="123"/>
    </location>
</feature>
<dbReference type="InterPro" id="IPR052051">
    <property type="entry name" value="TCR_complex_component"/>
</dbReference>
<evidence type="ECO:0000256" key="8">
    <source>
        <dbReference type="SAM" id="SignalP"/>
    </source>
</evidence>
<dbReference type="STRING" id="42514.ENSPNAP00000013240"/>
<feature type="signal peptide" evidence="8">
    <location>
        <begin position="1"/>
        <end position="20"/>
    </location>
</feature>
<keyword evidence="2" id="KW-1003">Cell membrane</keyword>
<dbReference type="Gene3D" id="2.60.40.10">
    <property type="entry name" value="Immunoglobulins"/>
    <property type="match status" value="2"/>
</dbReference>
<proteinExistence type="predicted"/>
<protein>
    <recommendedName>
        <fullName evidence="9">Ig-like domain-containing protein</fullName>
    </recommendedName>
</protein>
<dbReference type="PROSITE" id="PS50835">
    <property type="entry name" value="IG_LIKE"/>
    <property type="match status" value="2"/>
</dbReference>
<comment type="subcellular location">
    <subcellularLocation>
        <location evidence="1">Cell membrane</location>
    </subcellularLocation>
</comment>
<keyword evidence="7" id="KW-0325">Glycoprotein</keyword>
<dbReference type="InterPro" id="IPR007110">
    <property type="entry name" value="Ig-like_dom"/>
</dbReference>
<dbReference type="InterPro" id="IPR003599">
    <property type="entry name" value="Ig_sub"/>
</dbReference>
<keyword evidence="6" id="KW-1015">Disulfide bond</keyword>
<dbReference type="OMA" id="NKFWILP"/>
<dbReference type="GO" id="GO:0002376">
    <property type="term" value="P:immune system process"/>
    <property type="evidence" value="ECO:0007669"/>
    <property type="project" value="UniProtKB-KW"/>
</dbReference>
<dbReference type="SUPFAM" id="SSF48726">
    <property type="entry name" value="Immunoglobulin"/>
    <property type="match status" value="2"/>
</dbReference>
<evidence type="ECO:0000259" key="9">
    <source>
        <dbReference type="PROSITE" id="PS50835"/>
    </source>
</evidence>
<dbReference type="InterPro" id="IPR013106">
    <property type="entry name" value="Ig_V-set"/>
</dbReference>
<dbReference type="Ensembl" id="ENSPNAT00000020781.2">
    <property type="protein sequence ID" value="ENSPNAP00000013240.2"/>
    <property type="gene ID" value="ENSPNAG00000030622.1"/>
</dbReference>
<evidence type="ECO:0000256" key="3">
    <source>
        <dbReference type="ARBA" id="ARBA00022729"/>
    </source>
</evidence>
<dbReference type="GO" id="GO:0009617">
    <property type="term" value="P:response to bacterium"/>
    <property type="evidence" value="ECO:0007669"/>
    <property type="project" value="TreeGrafter"/>
</dbReference>
<dbReference type="GeneTree" id="ENSGT01030000234530"/>
<keyword evidence="4" id="KW-0391">Immunity</keyword>
<accession>A0A3B4CPF6</accession>
<evidence type="ECO:0000256" key="7">
    <source>
        <dbReference type="ARBA" id="ARBA00023180"/>
    </source>
</evidence>
<name>A0A3B4CPF6_PYGNA</name>
<evidence type="ECO:0000256" key="5">
    <source>
        <dbReference type="ARBA" id="ARBA00023136"/>
    </source>
</evidence>
<dbReference type="InterPro" id="IPR003598">
    <property type="entry name" value="Ig_sub2"/>
</dbReference>
<evidence type="ECO:0000256" key="2">
    <source>
        <dbReference type="ARBA" id="ARBA00022475"/>
    </source>
</evidence>
<dbReference type="PANTHER" id="PTHR19433:SF133">
    <property type="entry name" value="IMMUNE-TYPE RECEPTOR 5 PRECURSOR-RELATED"/>
    <property type="match status" value="1"/>
</dbReference>
<evidence type="ECO:0000313" key="11">
    <source>
        <dbReference type="Proteomes" id="UP001501920"/>
    </source>
</evidence>
<keyword evidence="3 8" id="KW-0732">Signal</keyword>
<reference evidence="10 11" key="1">
    <citation type="submission" date="2020-10" db="EMBL/GenBank/DDBJ databases">
        <title>Pygocentrus nattereri (red-bellied piranha) genome, fPygNat1, primary haplotype.</title>
        <authorList>
            <person name="Myers G."/>
            <person name="Meyer A."/>
            <person name="Karagic N."/>
            <person name="Pippel M."/>
            <person name="Winkler S."/>
            <person name="Tracey A."/>
            <person name="Wood J."/>
            <person name="Formenti G."/>
            <person name="Howe K."/>
            <person name="Fedrigo O."/>
            <person name="Jarvis E.D."/>
        </authorList>
    </citation>
    <scope>NUCLEOTIDE SEQUENCE [LARGE SCALE GENOMIC DNA]</scope>
</reference>
<keyword evidence="5" id="KW-0472">Membrane</keyword>
<dbReference type="InterPro" id="IPR013783">
    <property type="entry name" value="Ig-like_fold"/>
</dbReference>
<dbReference type="SMART" id="SM00406">
    <property type="entry name" value="IGv"/>
    <property type="match status" value="2"/>
</dbReference>
<sequence length="328" mass="35703">MMDPAVIIILLLYRIDSTQAVRNSEPLVISAEPGEAVNLTCTFVDDSDKEVRMWYKQRLEHAPLEVGSKLEDKPAVISGQLNTSRFKLNRIASGISLSIERVTKEDEGMYFCVATGKKTLNFSTATFLAVTGQSDISVLQTPVQGSVSPGESVTLQCTVLSEIRAADLRVLWFRAAAGQSFPEIIYTHQNSSSRQCEISSSTSCSLYEFSKNILDHNHTGTYYCAVAACGKIIFGNGTSVELTCPVDPTVFYLGAALGICVIVICVQAIRNCSGRDHDLLVENKASQNSAAAVELSYAAKSLRMKSGRSGHSVYSEVRYFSVTDPNSH</sequence>